<dbReference type="EMBL" id="CM001402">
    <property type="protein sequence ID" value="EHO43341.1"/>
    <property type="molecule type" value="Genomic_DNA"/>
</dbReference>
<dbReference type="InterPro" id="IPR030959">
    <property type="entry name" value="GWxTD_dom"/>
</dbReference>
<evidence type="ECO:0000256" key="1">
    <source>
        <dbReference type="SAM" id="SignalP"/>
    </source>
</evidence>
<dbReference type="EMBL" id="CP018099">
    <property type="protein sequence ID" value="APF19452.1"/>
    <property type="molecule type" value="Genomic_DNA"/>
</dbReference>
<dbReference type="STRING" id="880073.Cabys_2704"/>
<dbReference type="eggNOG" id="COG4219">
    <property type="taxonomic scope" value="Bacteria"/>
</dbReference>
<reference evidence="4 5" key="1">
    <citation type="submission" date="2011-09" db="EMBL/GenBank/DDBJ databases">
        <title>The permanent draft genome of Caldithrix abyssi DSM 13497.</title>
        <authorList>
            <consortium name="US DOE Joint Genome Institute (JGI-PGF)"/>
            <person name="Lucas S."/>
            <person name="Han J."/>
            <person name="Lapidus A."/>
            <person name="Bruce D."/>
            <person name="Goodwin L."/>
            <person name="Pitluck S."/>
            <person name="Peters L."/>
            <person name="Kyrpides N."/>
            <person name="Mavromatis K."/>
            <person name="Ivanova N."/>
            <person name="Mikhailova N."/>
            <person name="Chertkov O."/>
            <person name="Detter J.C."/>
            <person name="Tapia R."/>
            <person name="Han C."/>
            <person name="Land M."/>
            <person name="Hauser L."/>
            <person name="Markowitz V."/>
            <person name="Cheng J.-F."/>
            <person name="Hugenholtz P."/>
            <person name="Woyke T."/>
            <person name="Wu D."/>
            <person name="Spring S."/>
            <person name="Brambilla E."/>
            <person name="Klenk H.-P."/>
            <person name="Eisen J.A."/>
        </authorList>
    </citation>
    <scope>NUCLEOTIDE SEQUENCE [LARGE SCALE GENOMIC DNA]</scope>
    <source>
        <strain evidence="4 5">DSM 13497</strain>
    </source>
</reference>
<evidence type="ECO:0000313" key="3">
    <source>
        <dbReference type="EMBL" id="APF19452.1"/>
    </source>
</evidence>
<evidence type="ECO:0000313" key="4">
    <source>
        <dbReference type="EMBL" id="EHO43341.1"/>
    </source>
</evidence>
<protein>
    <submittedName>
        <fullName evidence="3">GWxTD domain-containing protein</fullName>
    </submittedName>
</protein>
<keyword evidence="5" id="KW-1185">Reference proteome</keyword>
<dbReference type="InParanoid" id="H1XPH0"/>
<organism evidence="4 5">
    <name type="scientific">Caldithrix abyssi DSM 13497</name>
    <dbReference type="NCBI Taxonomy" id="880073"/>
    <lineage>
        <taxon>Bacteria</taxon>
        <taxon>Pseudomonadati</taxon>
        <taxon>Calditrichota</taxon>
        <taxon>Calditrichia</taxon>
        <taxon>Calditrichales</taxon>
        <taxon>Calditrichaceae</taxon>
        <taxon>Caldithrix</taxon>
    </lineage>
</organism>
<accession>H1XPH0</accession>
<dbReference type="PaxDb" id="880073-Calab_3744"/>
<evidence type="ECO:0000313" key="6">
    <source>
        <dbReference type="Proteomes" id="UP000183868"/>
    </source>
</evidence>
<dbReference type="Proteomes" id="UP000004671">
    <property type="component" value="Chromosome"/>
</dbReference>
<reference evidence="3 6" key="2">
    <citation type="submission" date="2016-11" db="EMBL/GenBank/DDBJ databases">
        <title>Genomic analysis of Caldithrix abyssi and proposal of a novel bacterial phylum Caldithrichaeota.</title>
        <authorList>
            <person name="Kublanov I."/>
            <person name="Sigalova O."/>
            <person name="Gavrilov S."/>
            <person name="Lebedinsky A."/>
            <person name="Ivanova N."/>
            <person name="Daum C."/>
            <person name="Reddy T."/>
            <person name="Klenk H.P."/>
            <person name="Goker M."/>
            <person name="Reva O."/>
            <person name="Miroshnichenko M."/>
            <person name="Kyprides N."/>
            <person name="Woyke T."/>
            <person name="Gelfand M."/>
        </authorList>
    </citation>
    <scope>NUCLEOTIDE SEQUENCE [LARGE SCALE GENOMIC DNA]</scope>
    <source>
        <strain evidence="3 6">LF13</strain>
    </source>
</reference>
<feature type="domain" description="GWxTD" evidence="2">
    <location>
        <begin position="311"/>
        <end position="443"/>
    </location>
</feature>
<feature type="chain" id="PRO_5010834566" evidence="1">
    <location>
        <begin position="21"/>
        <end position="469"/>
    </location>
</feature>
<feature type="signal peptide" evidence="1">
    <location>
        <begin position="1"/>
        <end position="20"/>
    </location>
</feature>
<dbReference type="OrthoDB" id="1522692at2"/>
<dbReference type="Proteomes" id="UP000183868">
    <property type="component" value="Chromosome"/>
</dbReference>
<evidence type="ECO:0000259" key="2">
    <source>
        <dbReference type="Pfam" id="PF20094"/>
    </source>
</evidence>
<dbReference type="NCBIfam" id="TIGR04514">
    <property type="entry name" value="GWxTD_dom"/>
    <property type="match status" value="1"/>
</dbReference>
<dbReference type="AlphaFoldDB" id="H1XPH0"/>
<evidence type="ECO:0000313" key="5">
    <source>
        <dbReference type="Proteomes" id="UP000004671"/>
    </source>
</evidence>
<sequence length="469" mass="55115" precursor="true">MKRKLISALMIFVLPALVLAQMNFVPINVDYASFKETDSSSYVEVYVSIFQGNLIYKALDDSTFQANFTSHLEIFDTDGNLLKSFSHNLKNTAQDTAQMNRYNQFVDIFPLSLPYGNYKAKVQLTDNVSNRSGEYIFDLNTIRPKDELFLSDLEFCMNLKKAESKDRFYKNGLYVVPNPRPVFDILQPMLYYYIELNNLSFDPERETRYRVQYFVIDNKGDTVKTGQQKIKKIIRPDLVEIGGFNVMALPQNGYFLAIHVEDLESGKQATARKSFYVYKGKQIEKTEAQFSGEMPEIDEALVLLTKEQLKKEFEMAKYIATRQEERMFKNLDNANAMRKFLTQFWYRRDKMNQTPFGTTRINYLRRVEEANRRFRAMGREGWQTDRGRVLLIYGEPDEIERHPSSMDLLPYVIWYYHNLEGGAEFVFADQRGFGEYELIHSSYRKELQNPNWREIITKKSGLMQQGERF</sequence>
<gene>
    <name evidence="3" type="ORF">Cabys_2704</name>
    <name evidence="4" type="ORF">Calab_3744</name>
</gene>
<proteinExistence type="predicted"/>
<dbReference type="KEGG" id="caby:Cabys_2704"/>
<name>H1XPH0_CALAY</name>
<dbReference type="HOGENOM" id="CLU_605218_0_0_0"/>
<dbReference type="RefSeq" id="WP_006930939.1">
    <property type="nucleotide sequence ID" value="NZ_CM001402.1"/>
</dbReference>
<keyword evidence="1" id="KW-0732">Signal</keyword>
<dbReference type="Pfam" id="PF20094">
    <property type="entry name" value="GWxTD_dom"/>
    <property type="match status" value="1"/>
</dbReference>